<name>A0A1N7FDM6_9EURY</name>
<protein>
    <recommendedName>
        <fullName evidence="5">Helix-turn-helix domain-containing protein</fullName>
    </recommendedName>
</protein>
<keyword evidence="1" id="KW-0175">Coiled coil</keyword>
<evidence type="ECO:0000313" key="4">
    <source>
        <dbReference type="Proteomes" id="UP000186914"/>
    </source>
</evidence>
<dbReference type="AlphaFoldDB" id="A0A1N7FDM6"/>
<dbReference type="Proteomes" id="UP000186914">
    <property type="component" value="Unassembled WGS sequence"/>
</dbReference>
<gene>
    <name evidence="3" type="ORF">SAMN05421858_4980</name>
</gene>
<feature type="compositionally biased region" description="Polar residues" evidence="2">
    <location>
        <begin position="40"/>
        <end position="57"/>
    </location>
</feature>
<feature type="coiled-coil region" evidence="1">
    <location>
        <begin position="110"/>
        <end position="137"/>
    </location>
</feature>
<evidence type="ECO:0000256" key="1">
    <source>
        <dbReference type="SAM" id="Coils"/>
    </source>
</evidence>
<dbReference type="OrthoDB" id="351353at2157"/>
<dbReference type="InterPro" id="IPR036390">
    <property type="entry name" value="WH_DNA-bd_sf"/>
</dbReference>
<organism evidence="3 4">
    <name type="scientific">Haladaptatus litoreus</name>
    <dbReference type="NCBI Taxonomy" id="553468"/>
    <lineage>
        <taxon>Archaea</taxon>
        <taxon>Methanobacteriati</taxon>
        <taxon>Methanobacteriota</taxon>
        <taxon>Stenosarchaea group</taxon>
        <taxon>Halobacteria</taxon>
        <taxon>Halobacteriales</taxon>
        <taxon>Haladaptataceae</taxon>
        <taxon>Haladaptatus</taxon>
    </lineage>
</organism>
<dbReference type="InterPro" id="IPR036388">
    <property type="entry name" value="WH-like_DNA-bd_sf"/>
</dbReference>
<evidence type="ECO:0000313" key="3">
    <source>
        <dbReference type="EMBL" id="SIR98459.1"/>
    </source>
</evidence>
<feature type="region of interest" description="Disordered" evidence="2">
    <location>
        <begin position="38"/>
        <end position="57"/>
    </location>
</feature>
<dbReference type="SUPFAM" id="SSF46785">
    <property type="entry name" value="Winged helix' DNA-binding domain"/>
    <property type="match status" value="1"/>
</dbReference>
<dbReference type="EMBL" id="FTNO01000008">
    <property type="protein sequence ID" value="SIR98459.1"/>
    <property type="molecule type" value="Genomic_DNA"/>
</dbReference>
<dbReference type="Gene3D" id="1.10.10.10">
    <property type="entry name" value="Winged helix-like DNA-binding domain superfamily/Winged helix DNA-binding domain"/>
    <property type="match status" value="1"/>
</dbReference>
<keyword evidence="4" id="KW-1185">Reference proteome</keyword>
<sequence length="158" mass="17611">MTNDTHTGTPAPDEIAAQLGEHRRNLLTVFKEADTRELDTSTLRQRSGVPSGSMNHHLNTLERWGLLTETAERQYVSHGGSKARVWRLTDKGQTFTETNLDGAVTPGVPTDALHEQIQAQQDEIDVLRSDLEDTQKMLVKVARQADLIDNEKAAELLQ</sequence>
<dbReference type="RefSeq" id="WP_076433531.1">
    <property type="nucleotide sequence ID" value="NZ_FTNO01000008.1"/>
</dbReference>
<proteinExistence type="predicted"/>
<evidence type="ECO:0008006" key="5">
    <source>
        <dbReference type="Google" id="ProtNLM"/>
    </source>
</evidence>
<accession>A0A1N7FDM6</accession>
<evidence type="ECO:0000256" key="2">
    <source>
        <dbReference type="SAM" id="MobiDB-lite"/>
    </source>
</evidence>
<reference evidence="4" key="1">
    <citation type="submission" date="2017-01" db="EMBL/GenBank/DDBJ databases">
        <authorList>
            <person name="Varghese N."/>
            <person name="Submissions S."/>
        </authorList>
    </citation>
    <scope>NUCLEOTIDE SEQUENCE [LARGE SCALE GENOMIC DNA]</scope>
    <source>
        <strain evidence="4">CGMCC 1.7737</strain>
    </source>
</reference>